<dbReference type="Gene3D" id="3.40.50.720">
    <property type="entry name" value="NAD(P)-binding Rossmann-like Domain"/>
    <property type="match status" value="1"/>
</dbReference>
<dbReference type="GO" id="GO:0051287">
    <property type="term" value="F:NAD binding"/>
    <property type="evidence" value="ECO:0007669"/>
    <property type="project" value="InterPro"/>
</dbReference>
<evidence type="ECO:0000313" key="3">
    <source>
        <dbReference type="Proteomes" id="UP000271098"/>
    </source>
</evidence>
<keyword evidence="3" id="KW-1185">Reference proteome</keyword>
<gene>
    <name evidence="2" type="ORF">GPUH_LOCUS9543</name>
</gene>
<dbReference type="InterPro" id="IPR036291">
    <property type="entry name" value="NAD(P)-bd_dom_sf"/>
</dbReference>
<proteinExistence type="predicted"/>
<sequence>MVNEGASRKAACARVYLMDVDGLVTTKRHPMENLHIPYAKDMPHTYDLLEASIYNDFFGTLTYVMSNN</sequence>
<dbReference type="InterPro" id="IPR012302">
    <property type="entry name" value="Malic_NAD-bd"/>
</dbReference>
<evidence type="ECO:0000313" key="2">
    <source>
        <dbReference type="EMBL" id="VDK73694.1"/>
    </source>
</evidence>
<protein>
    <submittedName>
        <fullName evidence="4">Malic_M domain-containing protein</fullName>
    </submittedName>
</protein>
<dbReference type="WBParaSite" id="GPUH_0000955401-mRNA-1">
    <property type="protein sequence ID" value="GPUH_0000955401-mRNA-1"/>
    <property type="gene ID" value="GPUH_0000955401"/>
</dbReference>
<reference evidence="2 3" key="2">
    <citation type="submission" date="2018-11" db="EMBL/GenBank/DDBJ databases">
        <authorList>
            <consortium name="Pathogen Informatics"/>
        </authorList>
    </citation>
    <scope>NUCLEOTIDE SEQUENCE [LARGE SCALE GENOMIC DNA]</scope>
</reference>
<organism evidence="4">
    <name type="scientific">Gongylonema pulchrum</name>
    <dbReference type="NCBI Taxonomy" id="637853"/>
    <lineage>
        <taxon>Eukaryota</taxon>
        <taxon>Metazoa</taxon>
        <taxon>Ecdysozoa</taxon>
        <taxon>Nematoda</taxon>
        <taxon>Chromadorea</taxon>
        <taxon>Rhabditida</taxon>
        <taxon>Spirurina</taxon>
        <taxon>Spiruromorpha</taxon>
        <taxon>Spiruroidea</taxon>
        <taxon>Gongylonematidae</taxon>
        <taxon>Gongylonema</taxon>
    </lineage>
</organism>
<evidence type="ECO:0000259" key="1">
    <source>
        <dbReference type="Pfam" id="PF03949"/>
    </source>
</evidence>
<feature type="domain" description="Malic enzyme NAD-binding" evidence="1">
    <location>
        <begin position="1"/>
        <end position="46"/>
    </location>
</feature>
<dbReference type="Proteomes" id="UP000271098">
    <property type="component" value="Unassembled WGS sequence"/>
</dbReference>
<accession>A0A183DLF2</accession>
<dbReference type="AlphaFoldDB" id="A0A183DLF2"/>
<dbReference type="SUPFAM" id="SSF51735">
    <property type="entry name" value="NAD(P)-binding Rossmann-fold domains"/>
    <property type="match status" value="1"/>
</dbReference>
<dbReference type="Pfam" id="PF03949">
    <property type="entry name" value="Malic_M"/>
    <property type="match status" value="1"/>
</dbReference>
<dbReference type="EMBL" id="UYRT01031682">
    <property type="protein sequence ID" value="VDK73694.1"/>
    <property type="molecule type" value="Genomic_DNA"/>
</dbReference>
<reference evidence="4" key="1">
    <citation type="submission" date="2016-06" db="UniProtKB">
        <authorList>
            <consortium name="WormBaseParasite"/>
        </authorList>
    </citation>
    <scope>IDENTIFICATION</scope>
</reference>
<dbReference type="OrthoDB" id="5365701at2759"/>
<name>A0A183DLF2_9BILA</name>
<evidence type="ECO:0000313" key="4">
    <source>
        <dbReference type="WBParaSite" id="GPUH_0000955401-mRNA-1"/>
    </source>
</evidence>